<keyword evidence="2" id="KW-1185">Reference proteome</keyword>
<organism evidence="1 2">
    <name type="scientific">Artomyces pyxidatus</name>
    <dbReference type="NCBI Taxonomy" id="48021"/>
    <lineage>
        <taxon>Eukaryota</taxon>
        <taxon>Fungi</taxon>
        <taxon>Dikarya</taxon>
        <taxon>Basidiomycota</taxon>
        <taxon>Agaricomycotina</taxon>
        <taxon>Agaricomycetes</taxon>
        <taxon>Russulales</taxon>
        <taxon>Auriscalpiaceae</taxon>
        <taxon>Artomyces</taxon>
    </lineage>
</organism>
<evidence type="ECO:0000313" key="1">
    <source>
        <dbReference type="EMBL" id="KAI0058585.1"/>
    </source>
</evidence>
<dbReference type="Proteomes" id="UP000814140">
    <property type="component" value="Unassembled WGS sequence"/>
</dbReference>
<accession>A0ACB8SR71</accession>
<protein>
    <submittedName>
        <fullName evidence="1">Uncharacterized protein</fullName>
    </submittedName>
</protein>
<sequence>MPATSSGGYRSLENKTQDNGGLLEQAPNGGDLRGQVQDAQQGRDERAHALNPYQGTSLDSRQQAEDALASGYRDSRGKVYEGSGPAGNDGDVGA</sequence>
<dbReference type="EMBL" id="MU277233">
    <property type="protein sequence ID" value="KAI0058585.1"/>
    <property type="molecule type" value="Genomic_DNA"/>
</dbReference>
<comment type="caution">
    <text evidence="1">The sequence shown here is derived from an EMBL/GenBank/DDBJ whole genome shotgun (WGS) entry which is preliminary data.</text>
</comment>
<reference evidence="1" key="2">
    <citation type="journal article" date="2022" name="New Phytol.">
        <title>Evolutionary transition to the ectomycorrhizal habit in the genomes of a hyperdiverse lineage of mushroom-forming fungi.</title>
        <authorList>
            <person name="Looney B."/>
            <person name="Miyauchi S."/>
            <person name="Morin E."/>
            <person name="Drula E."/>
            <person name="Courty P.E."/>
            <person name="Kohler A."/>
            <person name="Kuo A."/>
            <person name="LaButti K."/>
            <person name="Pangilinan J."/>
            <person name="Lipzen A."/>
            <person name="Riley R."/>
            <person name="Andreopoulos W."/>
            <person name="He G."/>
            <person name="Johnson J."/>
            <person name="Nolan M."/>
            <person name="Tritt A."/>
            <person name="Barry K.W."/>
            <person name="Grigoriev I.V."/>
            <person name="Nagy L.G."/>
            <person name="Hibbett D."/>
            <person name="Henrissat B."/>
            <person name="Matheny P.B."/>
            <person name="Labbe J."/>
            <person name="Martin F.M."/>
        </authorList>
    </citation>
    <scope>NUCLEOTIDE SEQUENCE</scope>
    <source>
        <strain evidence="1">HHB10654</strain>
    </source>
</reference>
<reference evidence="1" key="1">
    <citation type="submission" date="2021-03" db="EMBL/GenBank/DDBJ databases">
        <authorList>
            <consortium name="DOE Joint Genome Institute"/>
            <person name="Ahrendt S."/>
            <person name="Looney B.P."/>
            <person name="Miyauchi S."/>
            <person name="Morin E."/>
            <person name="Drula E."/>
            <person name="Courty P.E."/>
            <person name="Chicoki N."/>
            <person name="Fauchery L."/>
            <person name="Kohler A."/>
            <person name="Kuo A."/>
            <person name="Labutti K."/>
            <person name="Pangilinan J."/>
            <person name="Lipzen A."/>
            <person name="Riley R."/>
            <person name="Andreopoulos W."/>
            <person name="He G."/>
            <person name="Johnson J."/>
            <person name="Barry K.W."/>
            <person name="Grigoriev I.V."/>
            <person name="Nagy L."/>
            <person name="Hibbett D."/>
            <person name="Henrissat B."/>
            <person name="Matheny P.B."/>
            <person name="Labbe J."/>
            <person name="Martin F."/>
        </authorList>
    </citation>
    <scope>NUCLEOTIDE SEQUENCE</scope>
    <source>
        <strain evidence="1">HHB10654</strain>
    </source>
</reference>
<evidence type="ECO:0000313" key="2">
    <source>
        <dbReference type="Proteomes" id="UP000814140"/>
    </source>
</evidence>
<proteinExistence type="predicted"/>
<gene>
    <name evidence="1" type="ORF">BV25DRAFT_1829818</name>
</gene>
<name>A0ACB8SR71_9AGAM</name>